<keyword evidence="2" id="KW-0472">Membrane</keyword>
<keyword evidence="2" id="KW-1133">Transmembrane helix</keyword>
<evidence type="ECO:0000313" key="3">
    <source>
        <dbReference type="EMBL" id="KAF5366838.1"/>
    </source>
</evidence>
<gene>
    <name evidence="3" type="ORF">D9758_006502</name>
</gene>
<evidence type="ECO:0000313" key="4">
    <source>
        <dbReference type="Proteomes" id="UP000559256"/>
    </source>
</evidence>
<sequence length="366" mass="40133">MPALEPLTQWFAVLLILSLGLCDGLIIFHSYSSRIPVSTAFAVVLAVYHLAIVIAGITSPLLGETFKSLRTRRAHSVPVVLISSALTLLFAGLALWATVDPINARFLLSFATFQVVATGLPIIIQLVAIAHIAWGCSEVAIREGAIQLREDEPIPDTDADAQPQNSSPPSDTIALDPKRPVSMRFLITSLLITLMSANIVMVMPDLYNYPLTLYTSVIIILHHLILIFSSVDRVHFDSISANPGAIPGANGTNEDTMIIATRTTFFLTESISSRLRSTLARRILVGLMPIFALLSAWCAFFLFYWAYEEFLVILQVMEAVGLMVFAVRSWYKMRRDNAGYGPVLADEEERLEAEGDAGRATEGPVP</sequence>
<feature type="transmembrane region" description="Helical" evidence="2">
    <location>
        <begin position="209"/>
        <end position="228"/>
    </location>
</feature>
<feature type="transmembrane region" description="Helical" evidence="2">
    <location>
        <begin position="312"/>
        <end position="331"/>
    </location>
</feature>
<feature type="transmembrane region" description="Helical" evidence="2">
    <location>
        <begin position="40"/>
        <end position="62"/>
    </location>
</feature>
<comment type="caution">
    <text evidence="3">The sequence shown here is derived from an EMBL/GenBank/DDBJ whole genome shotgun (WGS) entry which is preliminary data.</text>
</comment>
<feature type="region of interest" description="Disordered" evidence="1">
    <location>
        <begin position="153"/>
        <end position="176"/>
    </location>
</feature>
<feature type="transmembrane region" description="Helical" evidence="2">
    <location>
        <begin position="7"/>
        <end position="28"/>
    </location>
</feature>
<keyword evidence="2" id="KW-0812">Transmembrane</keyword>
<feature type="transmembrane region" description="Helical" evidence="2">
    <location>
        <begin position="283"/>
        <end position="306"/>
    </location>
</feature>
<accession>A0A8H5GKU2</accession>
<dbReference type="OrthoDB" id="10553682at2759"/>
<feature type="transmembrane region" description="Helical" evidence="2">
    <location>
        <begin position="185"/>
        <end position="203"/>
    </location>
</feature>
<evidence type="ECO:0000256" key="1">
    <source>
        <dbReference type="SAM" id="MobiDB-lite"/>
    </source>
</evidence>
<proteinExistence type="predicted"/>
<reference evidence="3 4" key="1">
    <citation type="journal article" date="2020" name="ISME J.">
        <title>Uncovering the hidden diversity of litter-decomposition mechanisms in mushroom-forming fungi.</title>
        <authorList>
            <person name="Floudas D."/>
            <person name="Bentzer J."/>
            <person name="Ahren D."/>
            <person name="Johansson T."/>
            <person name="Persson P."/>
            <person name="Tunlid A."/>
        </authorList>
    </citation>
    <scope>NUCLEOTIDE SEQUENCE [LARGE SCALE GENOMIC DNA]</scope>
    <source>
        <strain evidence="3 4">CBS 291.85</strain>
    </source>
</reference>
<keyword evidence="4" id="KW-1185">Reference proteome</keyword>
<evidence type="ECO:0000256" key="2">
    <source>
        <dbReference type="SAM" id="Phobius"/>
    </source>
</evidence>
<dbReference type="AlphaFoldDB" id="A0A8H5GKU2"/>
<protein>
    <submittedName>
        <fullName evidence="3">Uncharacterized protein</fullName>
    </submittedName>
</protein>
<organism evidence="3 4">
    <name type="scientific">Tetrapyrgos nigripes</name>
    <dbReference type="NCBI Taxonomy" id="182062"/>
    <lineage>
        <taxon>Eukaryota</taxon>
        <taxon>Fungi</taxon>
        <taxon>Dikarya</taxon>
        <taxon>Basidiomycota</taxon>
        <taxon>Agaricomycotina</taxon>
        <taxon>Agaricomycetes</taxon>
        <taxon>Agaricomycetidae</taxon>
        <taxon>Agaricales</taxon>
        <taxon>Marasmiineae</taxon>
        <taxon>Marasmiaceae</taxon>
        <taxon>Tetrapyrgos</taxon>
    </lineage>
</organism>
<dbReference type="EMBL" id="JAACJM010000021">
    <property type="protein sequence ID" value="KAF5366838.1"/>
    <property type="molecule type" value="Genomic_DNA"/>
</dbReference>
<dbReference type="Proteomes" id="UP000559256">
    <property type="component" value="Unassembled WGS sequence"/>
</dbReference>
<feature type="transmembrane region" description="Helical" evidence="2">
    <location>
        <begin position="111"/>
        <end position="134"/>
    </location>
</feature>
<name>A0A8H5GKU2_9AGAR</name>
<feature type="transmembrane region" description="Helical" evidence="2">
    <location>
        <begin position="74"/>
        <end position="99"/>
    </location>
</feature>